<dbReference type="Proteomes" id="UP000472335">
    <property type="component" value="Unassembled WGS sequence"/>
</dbReference>
<gene>
    <name evidence="1" type="ORF">G5C60_12655</name>
</gene>
<dbReference type="RefSeq" id="WP_165258221.1">
    <property type="nucleotide sequence ID" value="NZ_JAAKZY010000031.1"/>
</dbReference>
<evidence type="ECO:0000313" key="2">
    <source>
        <dbReference type="Proteomes" id="UP000472335"/>
    </source>
</evidence>
<protein>
    <submittedName>
        <fullName evidence="1">Uncharacterized protein</fullName>
    </submittedName>
</protein>
<dbReference type="EMBL" id="JAAKZY010000031">
    <property type="protein sequence ID" value="NGO08446.1"/>
    <property type="molecule type" value="Genomic_DNA"/>
</dbReference>
<comment type="caution">
    <text evidence="1">The sequence shown here is derived from an EMBL/GenBank/DDBJ whole genome shotgun (WGS) entry which is preliminary data.</text>
</comment>
<organism evidence="1 2">
    <name type="scientific">Streptomyces scabichelini</name>
    <dbReference type="NCBI Taxonomy" id="2711217"/>
    <lineage>
        <taxon>Bacteria</taxon>
        <taxon>Bacillati</taxon>
        <taxon>Actinomycetota</taxon>
        <taxon>Actinomycetes</taxon>
        <taxon>Kitasatosporales</taxon>
        <taxon>Streptomycetaceae</taxon>
        <taxon>Streptomyces</taxon>
    </lineage>
</organism>
<evidence type="ECO:0000313" key="1">
    <source>
        <dbReference type="EMBL" id="NGO08446.1"/>
    </source>
</evidence>
<accession>A0A6G4V365</accession>
<dbReference type="AlphaFoldDB" id="A0A6G4V365"/>
<keyword evidence="2" id="KW-1185">Reference proteome</keyword>
<sequence length="55" mass="6226">MTTLIRSAFTVARARRTARHLADVSFCDSCAQVCDSSCRTTAHQRRTQYALSFTR</sequence>
<proteinExistence type="predicted"/>
<reference evidence="1 2" key="1">
    <citation type="submission" date="2020-02" db="EMBL/GenBank/DDBJ databases">
        <title>Whole-genome analyses of novel actinobacteria.</title>
        <authorList>
            <person name="Sahin N."/>
            <person name="Gencbay T."/>
        </authorList>
    </citation>
    <scope>NUCLEOTIDE SEQUENCE [LARGE SCALE GENOMIC DNA]</scope>
    <source>
        <strain evidence="1 2">HC44</strain>
    </source>
</reference>
<name>A0A6G4V365_9ACTN</name>